<dbReference type="PANTHER" id="PTHR11113:SF14">
    <property type="entry name" value="N-ACETYLGLUCOSAMINE-6-PHOSPHATE DEACETYLASE"/>
    <property type="match status" value="1"/>
</dbReference>
<evidence type="ECO:0000313" key="7">
    <source>
        <dbReference type="Proteomes" id="UP001589890"/>
    </source>
</evidence>
<name>A0ABV6QM21_9ACTN</name>
<dbReference type="EMBL" id="JBHLTC010000018">
    <property type="protein sequence ID" value="MFC0625685.1"/>
    <property type="molecule type" value="Genomic_DNA"/>
</dbReference>
<evidence type="ECO:0000256" key="2">
    <source>
        <dbReference type="ARBA" id="ARBA00022723"/>
    </source>
</evidence>
<dbReference type="PIRSF" id="PIRSF038994">
    <property type="entry name" value="NagA"/>
    <property type="match status" value="1"/>
</dbReference>
<dbReference type="SUPFAM" id="SSF51556">
    <property type="entry name" value="Metallo-dependent hydrolases"/>
    <property type="match status" value="1"/>
</dbReference>
<keyword evidence="4" id="KW-0119">Carbohydrate metabolism</keyword>
<dbReference type="Pfam" id="PF01979">
    <property type="entry name" value="Amidohydro_1"/>
    <property type="match status" value="1"/>
</dbReference>
<evidence type="ECO:0000256" key="3">
    <source>
        <dbReference type="ARBA" id="ARBA00022801"/>
    </source>
</evidence>
<dbReference type="PANTHER" id="PTHR11113">
    <property type="entry name" value="N-ACETYLGLUCOSAMINE-6-PHOSPHATE DEACETYLASE"/>
    <property type="match status" value="1"/>
</dbReference>
<feature type="domain" description="Amidohydrolase-related" evidence="5">
    <location>
        <begin position="43"/>
        <end position="363"/>
    </location>
</feature>
<dbReference type="EC" id="3.5.1.25" evidence="6"/>
<dbReference type="GO" id="GO:0008448">
    <property type="term" value="F:N-acetylglucosamine-6-phosphate deacetylase activity"/>
    <property type="evidence" value="ECO:0007669"/>
    <property type="project" value="UniProtKB-EC"/>
</dbReference>
<organism evidence="6 7">
    <name type="scientific">Kribbella deserti</name>
    <dbReference type="NCBI Taxonomy" id="1926257"/>
    <lineage>
        <taxon>Bacteria</taxon>
        <taxon>Bacillati</taxon>
        <taxon>Actinomycetota</taxon>
        <taxon>Actinomycetes</taxon>
        <taxon>Propionibacteriales</taxon>
        <taxon>Kribbellaceae</taxon>
        <taxon>Kribbella</taxon>
    </lineage>
</organism>
<evidence type="ECO:0000256" key="1">
    <source>
        <dbReference type="ARBA" id="ARBA00010716"/>
    </source>
</evidence>
<dbReference type="InterPro" id="IPR006680">
    <property type="entry name" value="Amidohydro-rel"/>
</dbReference>
<evidence type="ECO:0000313" key="6">
    <source>
        <dbReference type="EMBL" id="MFC0625685.1"/>
    </source>
</evidence>
<keyword evidence="3 4" id="KW-0378">Hydrolase</keyword>
<comment type="similarity">
    <text evidence="1 4">Belongs to the metallo-dependent hydrolases superfamily. NagA family.</text>
</comment>
<dbReference type="Gene3D" id="3.20.20.140">
    <property type="entry name" value="Metal-dependent hydrolases"/>
    <property type="match status" value="1"/>
</dbReference>
<dbReference type="Proteomes" id="UP001589890">
    <property type="component" value="Unassembled WGS sequence"/>
</dbReference>
<accession>A0ABV6QM21</accession>
<protein>
    <submittedName>
        <fullName evidence="6">N-acetylglucosamine-6-phosphate deacetylase</fullName>
        <ecNumber evidence="6">3.5.1.25</ecNumber>
    </submittedName>
</protein>
<sequence length="388" mass="40555">MRTREYTVTGRDPGTGRGIAVTVHDGMIGAIEPVELPDDAGWLTAGLVDLQVNGFGGHDLNAADVTTGTVIALTRALRAQGVTTYVPTIITASHERIAHALAEIAAARRLDPEVRHAVPYVHLEGPYISAEDGPRGAHAAEHVRPPSEQEFKAWQAAYGDLIGMVTLSPHYPEAPDFTAWLTGQGVHVAIGHTHARPDEITTVVDAGACLCTHLGNGAHAVLARHPNYLWTQLADDRLTAGFIADGHHLPDDTLRAMIRAKGLDRSLLVSDAVSLAGMPPGRYETPVGGGVDLTSDGRLSLAGSDLLAGAARGLTDGVAQAVKAARLSLAEAIRLATVQPGRFVGGRGTLQVGGPADLVRFAWAPGDASLSISSDQGSVEPAHLRPEG</sequence>
<proteinExistence type="inferred from homology"/>
<keyword evidence="2" id="KW-0479">Metal-binding</keyword>
<reference evidence="6 7" key="1">
    <citation type="submission" date="2024-09" db="EMBL/GenBank/DDBJ databases">
        <authorList>
            <person name="Sun Q."/>
            <person name="Mori K."/>
        </authorList>
    </citation>
    <scope>NUCLEOTIDE SEQUENCE [LARGE SCALE GENOMIC DNA]</scope>
    <source>
        <strain evidence="6 7">CGMCC 1.15906</strain>
    </source>
</reference>
<keyword evidence="7" id="KW-1185">Reference proteome</keyword>
<evidence type="ECO:0000256" key="4">
    <source>
        <dbReference type="PIRNR" id="PIRNR038994"/>
    </source>
</evidence>
<dbReference type="InterPro" id="IPR032466">
    <property type="entry name" value="Metal_Hydrolase"/>
</dbReference>
<gene>
    <name evidence="6" type="ORF">ACFFGN_16530</name>
</gene>
<evidence type="ECO:0000259" key="5">
    <source>
        <dbReference type="Pfam" id="PF01979"/>
    </source>
</evidence>
<dbReference type="InterPro" id="IPR003764">
    <property type="entry name" value="GlcNAc_6-P_deAcase"/>
</dbReference>
<comment type="caution">
    <text evidence="6">The sequence shown here is derived from an EMBL/GenBank/DDBJ whole genome shotgun (WGS) entry which is preliminary data.</text>
</comment>
<dbReference type="RefSeq" id="WP_380048350.1">
    <property type="nucleotide sequence ID" value="NZ_JBHLTC010000018.1"/>
</dbReference>